<accession>C0Z4E9</accession>
<dbReference type="HOGENOM" id="CLU_1465569_0_0_9"/>
<evidence type="ECO:0008006" key="3">
    <source>
        <dbReference type="Google" id="ProtNLM"/>
    </source>
</evidence>
<dbReference type="Proteomes" id="UP000001877">
    <property type="component" value="Chromosome"/>
</dbReference>
<dbReference type="AlphaFoldDB" id="C0Z4E9"/>
<gene>
    <name evidence="1" type="ordered locus">BBR47_06990</name>
</gene>
<evidence type="ECO:0000313" key="2">
    <source>
        <dbReference type="Proteomes" id="UP000001877"/>
    </source>
</evidence>
<organism evidence="1 2">
    <name type="scientific">Brevibacillus brevis (strain 47 / JCM 6285 / NBRC 100599)</name>
    <dbReference type="NCBI Taxonomy" id="358681"/>
    <lineage>
        <taxon>Bacteria</taxon>
        <taxon>Bacillati</taxon>
        <taxon>Bacillota</taxon>
        <taxon>Bacilli</taxon>
        <taxon>Bacillales</taxon>
        <taxon>Paenibacillaceae</taxon>
        <taxon>Brevibacillus</taxon>
    </lineage>
</organism>
<reference evidence="1 2" key="1">
    <citation type="submission" date="2005-03" db="EMBL/GenBank/DDBJ databases">
        <title>Brevibacillus brevis strain 47, complete genome.</title>
        <authorList>
            <person name="Hosoyama A."/>
            <person name="Yamada R."/>
            <person name="Hongo Y."/>
            <person name="Terui Y."/>
            <person name="Ankai A."/>
            <person name="Masuyama W."/>
            <person name="Sekiguchi M."/>
            <person name="Takeda T."/>
            <person name="Asano K."/>
            <person name="Ohji S."/>
            <person name="Ichikawa N."/>
            <person name="Narita S."/>
            <person name="Aoki N."/>
            <person name="Miura H."/>
            <person name="Matsushita S."/>
            <person name="Sekigawa T."/>
            <person name="Yamagata H."/>
            <person name="Yoshikawa H."/>
            <person name="Udaka S."/>
            <person name="Tanikawa S."/>
            <person name="Fujita N."/>
        </authorList>
    </citation>
    <scope>NUCLEOTIDE SEQUENCE [LARGE SCALE GENOMIC DNA]</scope>
    <source>
        <strain evidence="2">47 / JCM 6285 / NBRC 100599</strain>
    </source>
</reference>
<keyword evidence="2" id="KW-1185">Reference proteome</keyword>
<dbReference type="KEGG" id="bbe:BBR47_06990"/>
<dbReference type="eggNOG" id="ENOG502ZVK6">
    <property type="taxonomic scope" value="Bacteria"/>
</dbReference>
<protein>
    <recommendedName>
        <fullName evidence="3">Lipoprotein</fullName>
    </recommendedName>
</protein>
<name>C0Z4E9_BREBN</name>
<dbReference type="EMBL" id="AP008955">
    <property type="protein sequence ID" value="BAH41676.1"/>
    <property type="molecule type" value="Genomic_DNA"/>
</dbReference>
<dbReference type="PROSITE" id="PS51257">
    <property type="entry name" value="PROKAR_LIPOPROTEIN"/>
    <property type="match status" value="1"/>
</dbReference>
<sequence>MNKFIGVVVFSLLTVIISGCNGTQSVNTPIEVTQESQKAPSQIWIQAYLNGSNKPQPELIESSEDKRQVEQIYKWINEGEKDQKITVSNIDRVYLLRFEFMRDGKIAESQNYLYVITTDSKLYAKHVEVNEKYNFDKYDSSKLSNLINEAGIEGWQELKSGVINNEVLPGSQISRSFISLASSG</sequence>
<dbReference type="RefSeq" id="WP_012684439.1">
    <property type="nucleotide sequence ID" value="NC_012491.1"/>
</dbReference>
<evidence type="ECO:0000313" key="1">
    <source>
        <dbReference type="EMBL" id="BAH41676.1"/>
    </source>
</evidence>
<proteinExistence type="predicted"/>